<reference evidence="2 3" key="1">
    <citation type="submission" date="2018-07" db="EMBL/GenBank/DDBJ databases">
        <title>Genomic Encyclopedia of Type Strains, Phase IV (KMG-IV): sequencing the most valuable type-strain genomes for metagenomic binning, comparative biology and taxonomic classification.</title>
        <authorList>
            <person name="Goeker M."/>
        </authorList>
    </citation>
    <scope>NUCLEOTIDE SEQUENCE [LARGE SCALE GENOMIC DNA]</scope>
    <source>
        <strain evidence="2 3">DSM 16500</strain>
    </source>
</reference>
<evidence type="ECO:0000313" key="2">
    <source>
        <dbReference type="EMBL" id="RDI43351.1"/>
    </source>
</evidence>
<organism evidence="2 3">
    <name type="scientific">Aquicella lusitana</name>
    <dbReference type="NCBI Taxonomy" id="254246"/>
    <lineage>
        <taxon>Bacteria</taxon>
        <taxon>Pseudomonadati</taxon>
        <taxon>Pseudomonadota</taxon>
        <taxon>Gammaproteobacteria</taxon>
        <taxon>Legionellales</taxon>
        <taxon>Coxiellaceae</taxon>
        <taxon>Aquicella</taxon>
    </lineage>
</organism>
<dbReference type="PANTHER" id="PTHR43130">
    <property type="entry name" value="ARAC-FAMILY TRANSCRIPTIONAL REGULATOR"/>
    <property type="match status" value="1"/>
</dbReference>
<keyword evidence="3" id="KW-1185">Reference proteome</keyword>
<dbReference type="PANTHER" id="PTHR43130:SF3">
    <property type="entry name" value="HTH-TYPE TRANSCRIPTIONAL REGULATOR RV1931C"/>
    <property type="match status" value="1"/>
</dbReference>
<dbReference type="Gene3D" id="3.40.50.880">
    <property type="match status" value="1"/>
</dbReference>
<dbReference type="InterPro" id="IPR002818">
    <property type="entry name" value="DJ-1/PfpI"/>
</dbReference>
<dbReference type="InterPro" id="IPR052158">
    <property type="entry name" value="INH-QAR"/>
</dbReference>
<dbReference type="Pfam" id="PF01965">
    <property type="entry name" value="DJ-1_PfpI"/>
    <property type="match status" value="1"/>
</dbReference>
<sequence length="234" mass="26144">MNEILGVLIYEDAQPMDIIGPWEIFAFWKNIIKASLDMFLVSENGAYVQCVNDIVLKAHVNFSHCPDLDYLLVPGGPGRHQQVNNDKLISFIQRQSRHCKYILSDCTGMFLLHQAGLLNNQSATTYWQALPELKSFPEVQTVEKRIVKSGQVWTAGGVSSGIDLALALIATIAGEEAAGKVQLLFEYFPNNKVYCTPDTVQQLPPYPGSTDKNAPPLPHYIRDYIDRFKTGPTD</sequence>
<dbReference type="OrthoDB" id="9803764at2"/>
<dbReference type="EMBL" id="QQAX01000011">
    <property type="protein sequence ID" value="RDI43351.1"/>
    <property type="molecule type" value="Genomic_DNA"/>
</dbReference>
<comment type="caution">
    <text evidence="2">The sequence shown here is derived from an EMBL/GenBank/DDBJ whole genome shotgun (WGS) entry which is preliminary data.</text>
</comment>
<evidence type="ECO:0000313" key="3">
    <source>
        <dbReference type="Proteomes" id="UP000254720"/>
    </source>
</evidence>
<dbReference type="AlphaFoldDB" id="A0A370GI78"/>
<accession>A0A370GI78</accession>
<dbReference type="CDD" id="cd03139">
    <property type="entry name" value="GATase1_PfpI_2"/>
    <property type="match status" value="1"/>
</dbReference>
<name>A0A370GI78_9COXI</name>
<dbReference type="Proteomes" id="UP000254720">
    <property type="component" value="Unassembled WGS sequence"/>
</dbReference>
<feature type="domain" description="DJ-1/PfpI" evidence="1">
    <location>
        <begin position="7"/>
        <end position="170"/>
    </location>
</feature>
<evidence type="ECO:0000259" key="1">
    <source>
        <dbReference type="Pfam" id="PF01965"/>
    </source>
</evidence>
<dbReference type="InterPro" id="IPR029062">
    <property type="entry name" value="Class_I_gatase-like"/>
</dbReference>
<gene>
    <name evidence="2" type="ORF">C8D86_1117</name>
</gene>
<proteinExistence type="predicted"/>
<dbReference type="RefSeq" id="WP_114834387.1">
    <property type="nucleotide sequence ID" value="NZ_LR699114.1"/>
</dbReference>
<dbReference type="SUPFAM" id="SSF52317">
    <property type="entry name" value="Class I glutamine amidotransferase-like"/>
    <property type="match status" value="1"/>
</dbReference>
<protein>
    <submittedName>
        <fullName evidence="2">DJ-1/PfpI family protein</fullName>
    </submittedName>
</protein>